<comment type="similarity">
    <text evidence="1 2">Belongs to the Iojap/RsfS family.</text>
</comment>
<feature type="compositionally biased region" description="Polar residues" evidence="3">
    <location>
        <begin position="1"/>
        <end position="15"/>
    </location>
</feature>
<dbReference type="GO" id="GO:0017148">
    <property type="term" value="P:negative regulation of translation"/>
    <property type="evidence" value="ECO:0007669"/>
    <property type="project" value="UniProtKB-UniRule"/>
</dbReference>
<dbReference type="PANTHER" id="PTHR21043">
    <property type="entry name" value="IOJAP SUPERFAMILY ORTHOLOG"/>
    <property type="match status" value="1"/>
</dbReference>
<dbReference type="Proteomes" id="UP000236884">
    <property type="component" value="Chromosome"/>
</dbReference>
<dbReference type="Gene3D" id="3.30.460.10">
    <property type="entry name" value="Beta Polymerase, domain 2"/>
    <property type="match status" value="1"/>
</dbReference>
<gene>
    <name evidence="2 4" type="primary">rsfS</name>
    <name evidence="4" type="ORF">GJW-30_1_01184</name>
</gene>
<dbReference type="InterPro" id="IPR004394">
    <property type="entry name" value="Iojap/RsfS/C7orf30"/>
</dbReference>
<evidence type="ECO:0000256" key="3">
    <source>
        <dbReference type="SAM" id="MobiDB-lite"/>
    </source>
</evidence>
<evidence type="ECO:0000256" key="2">
    <source>
        <dbReference type="HAMAP-Rule" id="MF_01477"/>
    </source>
</evidence>
<dbReference type="KEGG" id="vgo:GJW-30_1_01184"/>
<dbReference type="GO" id="GO:0042256">
    <property type="term" value="P:cytosolic ribosome assembly"/>
    <property type="evidence" value="ECO:0007669"/>
    <property type="project" value="UniProtKB-UniRule"/>
</dbReference>
<dbReference type="GO" id="GO:0090071">
    <property type="term" value="P:negative regulation of ribosome biogenesis"/>
    <property type="evidence" value="ECO:0007669"/>
    <property type="project" value="UniProtKB-UniRule"/>
</dbReference>
<dbReference type="GO" id="GO:0005737">
    <property type="term" value="C:cytoplasm"/>
    <property type="evidence" value="ECO:0007669"/>
    <property type="project" value="UniProtKB-SubCell"/>
</dbReference>
<evidence type="ECO:0000313" key="5">
    <source>
        <dbReference type="Proteomes" id="UP000236884"/>
    </source>
</evidence>
<keyword evidence="5" id="KW-1185">Reference proteome</keyword>
<dbReference type="PANTHER" id="PTHR21043:SF0">
    <property type="entry name" value="MITOCHONDRIAL ASSEMBLY OF RIBOSOMAL LARGE SUBUNIT PROTEIN 1"/>
    <property type="match status" value="1"/>
</dbReference>
<dbReference type="EMBL" id="AP014946">
    <property type="protein sequence ID" value="BAT58657.1"/>
    <property type="molecule type" value="Genomic_DNA"/>
</dbReference>
<dbReference type="HAMAP" id="MF_01477">
    <property type="entry name" value="Iojap_RsfS"/>
    <property type="match status" value="1"/>
</dbReference>
<keyword evidence="2" id="KW-0963">Cytoplasm</keyword>
<comment type="subunit">
    <text evidence="2">Interacts with ribosomal protein uL14 (rplN).</text>
</comment>
<dbReference type="Pfam" id="PF02410">
    <property type="entry name" value="RsfS"/>
    <property type="match status" value="1"/>
</dbReference>
<dbReference type="SUPFAM" id="SSF81301">
    <property type="entry name" value="Nucleotidyltransferase"/>
    <property type="match status" value="1"/>
</dbReference>
<comment type="subcellular location">
    <subcellularLocation>
        <location evidence="2">Cytoplasm</location>
    </subcellularLocation>
</comment>
<keyword evidence="2" id="KW-0810">Translation regulation</keyword>
<proteinExistence type="inferred from homology"/>
<name>A0A0S3PRS9_9BRAD</name>
<comment type="function">
    <text evidence="2">Functions as a ribosomal silencing factor. Interacts with ribosomal protein uL14 (rplN), blocking formation of intersubunit bridge B8. Prevents association of the 30S and 50S ribosomal subunits and the formation of functional ribosomes, thus repressing translation.</text>
</comment>
<dbReference type="AlphaFoldDB" id="A0A0S3PRS9"/>
<keyword evidence="2" id="KW-0678">Repressor</keyword>
<dbReference type="InterPro" id="IPR043519">
    <property type="entry name" value="NT_sf"/>
</dbReference>
<evidence type="ECO:0000313" key="4">
    <source>
        <dbReference type="EMBL" id="BAT58657.1"/>
    </source>
</evidence>
<reference evidence="4 5" key="1">
    <citation type="submission" date="2015-08" db="EMBL/GenBank/DDBJ databases">
        <title>Investigation of the bacterial diversity of lava forest soil.</title>
        <authorList>
            <person name="Lee J.S."/>
        </authorList>
    </citation>
    <scope>NUCLEOTIDE SEQUENCE [LARGE SCALE GENOMIC DNA]</scope>
    <source>
        <strain evidence="4 5">GJW-30</strain>
    </source>
</reference>
<dbReference type="NCBIfam" id="TIGR00090">
    <property type="entry name" value="rsfS_iojap_ybeB"/>
    <property type="match status" value="1"/>
</dbReference>
<dbReference type="GO" id="GO:0043023">
    <property type="term" value="F:ribosomal large subunit binding"/>
    <property type="evidence" value="ECO:0007669"/>
    <property type="project" value="TreeGrafter"/>
</dbReference>
<organism evidence="4 5">
    <name type="scientific">Variibacter gotjawalensis</name>
    <dbReference type="NCBI Taxonomy" id="1333996"/>
    <lineage>
        <taxon>Bacteria</taxon>
        <taxon>Pseudomonadati</taxon>
        <taxon>Pseudomonadota</taxon>
        <taxon>Alphaproteobacteria</taxon>
        <taxon>Hyphomicrobiales</taxon>
        <taxon>Nitrobacteraceae</taxon>
        <taxon>Variibacter</taxon>
    </lineage>
</organism>
<protein>
    <recommendedName>
        <fullName evidence="2">Ribosomal silencing factor RsfS</fullName>
    </recommendedName>
</protein>
<evidence type="ECO:0000256" key="1">
    <source>
        <dbReference type="ARBA" id="ARBA00010574"/>
    </source>
</evidence>
<sequence>MSAGTSRITDLSNGNPRPDKERIASLSTVTPRTRKAKSAPLSPVDLDQEGWKLTLKLILDELGDAKAEDTLTIDLAGKSAMADALVVTSGRSNRQVGAIADRLEKALREAGIRGVKIEGLPHCDWVVLDAGDVIVHIFRPEVRAFYNLEKMWAPEMARRVS</sequence>
<accession>A0A0S3PRS9</accession>
<feature type="region of interest" description="Disordered" evidence="3">
    <location>
        <begin position="1"/>
        <end position="41"/>
    </location>
</feature>